<evidence type="ECO:0000313" key="2">
    <source>
        <dbReference type="EMBL" id="KAJ7324948.1"/>
    </source>
</evidence>
<protein>
    <recommendedName>
        <fullName evidence="4">Interleukin-12 subunit alpha</fullName>
    </recommendedName>
</protein>
<comment type="caution">
    <text evidence="2">The sequence shown here is derived from an EMBL/GenBank/DDBJ whole genome shotgun (WGS) entry which is preliminary data.</text>
</comment>
<name>A0A9Q0XRX8_9SAUR</name>
<reference evidence="2" key="1">
    <citation type="journal article" date="2023" name="DNA Res.">
        <title>Chromosome-level genome assembly of Phrynocephalus forsythii using third-generation DNA sequencing and Hi-C analysis.</title>
        <authorList>
            <person name="Qi Y."/>
            <person name="Zhao W."/>
            <person name="Zhao Y."/>
            <person name="Niu C."/>
            <person name="Cao S."/>
            <person name="Zhang Y."/>
        </authorList>
    </citation>
    <scope>NUCLEOTIDE SEQUENCE</scope>
    <source>
        <tissue evidence="2">Muscle</tissue>
    </source>
</reference>
<evidence type="ECO:0008006" key="4">
    <source>
        <dbReference type="Google" id="ProtNLM"/>
    </source>
</evidence>
<accession>A0A9Q0XRX8</accession>
<evidence type="ECO:0000256" key="1">
    <source>
        <dbReference type="SAM" id="MobiDB-lite"/>
    </source>
</evidence>
<evidence type="ECO:0000313" key="3">
    <source>
        <dbReference type="Proteomes" id="UP001142489"/>
    </source>
</evidence>
<organism evidence="2 3">
    <name type="scientific">Phrynocephalus forsythii</name>
    <dbReference type="NCBI Taxonomy" id="171643"/>
    <lineage>
        <taxon>Eukaryota</taxon>
        <taxon>Metazoa</taxon>
        <taxon>Chordata</taxon>
        <taxon>Craniata</taxon>
        <taxon>Vertebrata</taxon>
        <taxon>Euteleostomi</taxon>
        <taxon>Lepidosauria</taxon>
        <taxon>Squamata</taxon>
        <taxon>Bifurcata</taxon>
        <taxon>Unidentata</taxon>
        <taxon>Episquamata</taxon>
        <taxon>Toxicofera</taxon>
        <taxon>Iguania</taxon>
        <taxon>Acrodonta</taxon>
        <taxon>Agamidae</taxon>
        <taxon>Agaminae</taxon>
        <taxon>Phrynocephalus</taxon>
    </lineage>
</organism>
<dbReference type="Gene3D" id="1.20.1250.10">
    <property type="match status" value="1"/>
</dbReference>
<dbReference type="EMBL" id="JAPFRF010000008">
    <property type="protein sequence ID" value="KAJ7324948.1"/>
    <property type="molecule type" value="Genomic_DNA"/>
</dbReference>
<keyword evidence="3" id="KW-1185">Reference proteome</keyword>
<gene>
    <name evidence="2" type="ORF">JRQ81_017968</name>
</gene>
<feature type="region of interest" description="Disordered" evidence="1">
    <location>
        <begin position="1"/>
        <end position="26"/>
    </location>
</feature>
<dbReference type="OrthoDB" id="9893660at2759"/>
<sequence length="233" mass="26136">MEPTLPYGGQGSAPPPTNTHRPIPIEGAGRAAGESAFRSRCWLLVAFFYLNLPTSSLAYSIHTRGLVASVNNLLSISEDLMRASDMALHQFQKVFQCTLDDFPIQNPKNEEKIKKACMEGKSMPASCSLGENSFVNEDSCVDTIYNILKAYAVEIKDFGTPDLLNAVSHMMKALKPAKHRNAEQPLYSPQHILNESYEMDMKQCKIFLTLQQFAHTVHRTLCYQKTAQMQMSR</sequence>
<dbReference type="AlphaFoldDB" id="A0A9Q0XRX8"/>
<dbReference type="Proteomes" id="UP001142489">
    <property type="component" value="Unassembled WGS sequence"/>
</dbReference>
<dbReference type="InterPro" id="IPR009079">
    <property type="entry name" value="4_helix_cytokine-like_core"/>
</dbReference>
<dbReference type="SUPFAM" id="SSF47266">
    <property type="entry name" value="4-helical cytokines"/>
    <property type="match status" value="1"/>
</dbReference>
<proteinExistence type="predicted"/>